<feature type="domain" description="Disease resistance N-terminal" evidence="7">
    <location>
        <begin position="11"/>
        <end position="84"/>
    </location>
</feature>
<feature type="domain" description="NB-ARC" evidence="6">
    <location>
        <begin position="176"/>
        <end position="251"/>
    </location>
</feature>
<dbReference type="InterPro" id="IPR041118">
    <property type="entry name" value="Rx_N"/>
</dbReference>
<name>A0A6V7QKF0_ANACO</name>
<dbReference type="InterPro" id="IPR027417">
    <property type="entry name" value="P-loop_NTPase"/>
</dbReference>
<sequence length="271" mass="30743">MAALDALFRKCAEKLAALIQDEVAMILGVKEELGKLQRRMKRIDGALKKVGRERTEDTAWLNELQSILREANDVFDDLRYEGGKLLDNELPSASSVLSILCCLPMFSFFNLIRVRHNLANRIRALNNRIDEIAKDQWILNVELVRSESRVTSTSYTRETCEIMEVDVVGREIEDATDELVEMIVTDYRPNFQLTAVTGMGGIGKTMLAQKVYNSKRIEDNFQVRIWICVTQKYSDVQLLQEITRKAGGSHGSAERVSELLPILSVGGRIYK</sequence>
<evidence type="ECO:0000259" key="7">
    <source>
        <dbReference type="Pfam" id="PF18052"/>
    </source>
</evidence>
<evidence type="ECO:0000256" key="2">
    <source>
        <dbReference type="ARBA" id="ARBA00022614"/>
    </source>
</evidence>
<evidence type="ECO:0000256" key="5">
    <source>
        <dbReference type="ARBA" id="ARBA00022821"/>
    </source>
</evidence>
<reference evidence="8" key="1">
    <citation type="submission" date="2020-07" db="EMBL/GenBank/DDBJ databases">
        <authorList>
            <person name="Lin J."/>
        </authorList>
    </citation>
    <scope>NUCLEOTIDE SEQUENCE</scope>
</reference>
<dbReference type="Pfam" id="PF00931">
    <property type="entry name" value="NB-ARC"/>
    <property type="match status" value="1"/>
</dbReference>
<gene>
    <name evidence="8" type="ORF">CB5_LOCUS26855</name>
</gene>
<keyword evidence="2" id="KW-0433">Leucine-rich repeat</keyword>
<evidence type="ECO:0000256" key="3">
    <source>
        <dbReference type="ARBA" id="ARBA00022737"/>
    </source>
</evidence>
<accession>A0A6V7QKF0</accession>
<organism evidence="8">
    <name type="scientific">Ananas comosus var. bracteatus</name>
    <name type="common">red pineapple</name>
    <dbReference type="NCBI Taxonomy" id="296719"/>
    <lineage>
        <taxon>Eukaryota</taxon>
        <taxon>Viridiplantae</taxon>
        <taxon>Streptophyta</taxon>
        <taxon>Embryophyta</taxon>
        <taxon>Tracheophyta</taxon>
        <taxon>Spermatophyta</taxon>
        <taxon>Magnoliopsida</taxon>
        <taxon>Liliopsida</taxon>
        <taxon>Poales</taxon>
        <taxon>Bromeliaceae</taxon>
        <taxon>Bromelioideae</taxon>
        <taxon>Ananas</taxon>
    </lineage>
</organism>
<dbReference type="Gene3D" id="3.40.50.300">
    <property type="entry name" value="P-loop containing nucleotide triphosphate hydrolases"/>
    <property type="match status" value="1"/>
</dbReference>
<dbReference type="GO" id="GO:0006952">
    <property type="term" value="P:defense response"/>
    <property type="evidence" value="ECO:0007669"/>
    <property type="project" value="UniProtKB-KW"/>
</dbReference>
<evidence type="ECO:0000313" key="8">
    <source>
        <dbReference type="EMBL" id="CAD1843644.1"/>
    </source>
</evidence>
<dbReference type="Gene3D" id="1.20.5.4130">
    <property type="match status" value="1"/>
</dbReference>
<keyword evidence="4" id="KW-0547">Nucleotide-binding</keyword>
<dbReference type="EMBL" id="LR862137">
    <property type="protein sequence ID" value="CAD1843644.1"/>
    <property type="molecule type" value="Genomic_DNA"/>
</dbReference>
<proteinExistence type="inferred from homology"/>
<dbReference type="InterPro" id="IPR002182">
    <property type="entry name" value="NB-ARC"/>
</dbReference>
<keyword evidence="3" id="KW-0677">Repeat</keyword>
<dbReference type="PANTHER" id="PTHR19338">
    <property type="entry name" value="TRANSLOCASE OF INNER MITOCHONDRIAL MEMBRANE 13 HOMOLOG"/>
    <property type="match status" value="1"/>
</dbReference>
<evidence type="ECO:0000256" key="1">
    <source>
        <dbReference type="ARBA" id="ARBA00008894"/>
    </source>
</evidence>
<evidence type="ECO:0008006" key="9">
    <source>
        <dbReference type="Google" id="ProtNLM"/>
    </source>
</evidence>
<dbReference type="SUPFAM" id="SSF52540">
    <property type="entry name" value="P-loop containing nucleoside triphosphate hydrolases"/>
    <property type="match status" value="1"/>
</dbReference>
<dbReference type="AlphaFoldDB" id="A0A6V7QKF0"/>
<comment type="similarity">
    <text evidence="1">Belongs to the disease resistance NB-LRR family.</text>
</comment>
<evidence type="ECO:0000256" key="4">
    <source>
        <dbReference type="ARBA" id="ARBA00022741"/>
    </source>
</evidence>
<dbReference type="Pfam" id="PF18052">
    <property type="entry name" value="Rx_N"/>
    <property type="match status" value="1"/>
</dbReference>
<keyword evidence="5" id="KW-0611">Plant defense</keyword>
<protein>
    <recommendedName>
        <fullName evidence="9">Disease resistance protein RGA3</fullName>
    </recommendedName>
</protein>
<dbReference type="GO" id="GO:0043531">
    <property type="term" value="F:ADP binding"/>
    <property type="evidence" value="ECO:0007669"/>
    <property type="project" value="InterPro"/>
</dbReference>
<dbReference type="PANTHER" id="PTHR19338:SF73">
    <property type="entry name" value="DISEASE RESISTANCE PROTEIN RGA2-LIKE"/>
    <property type="match status" value="1"/>
</dbReference>
<evidence type="ECO:0000259" key="6">
    <source>
        <dbReference type="Pfam" id="PF00931"/>
    </source>
</evidence>